<dbReference type="AlphaFoldDB" id="A1AY56"/>
<dbReference type="EMBL" id="CP000489">
    <property type="protein sequence ID" value="ABL68200.1"/>
    <property type="molecule type" value="Genomic_DNA"/>
</dbReference>
<protein>
    <submittedName>
        <fullName evidence="1">Uncharacterized protein</fullName>
    </submittedName>
</protein>
<proteinExistence type="predicted"/>
<gene>
    <name evidence="1" type="ordered locus">Pden_0083</name>
</gene>
<evidence type="ECO:0000313" key="2">
    <source>
        <dbReference type="Proteomes" id="UP000000361"/>
    </source>
</evidence>
<evidence type="ECO:0000313" key="1">
    <source>
        <dbReference type="EMBL" id="ABL68200.1"/>
    </source>
</evidence>
<accession>A1AY56</accession>
<dbReference type="Proteomes" id="UP000000361">
    <property type="component" value="Chromosome 1"/>
</dbReference>
<name>A1AY56_PARDP</name>
<dbReference type="KEGG" id="pde:Pden_0083"/>
<keyword evidence="2" id="KW-1185">Reference proteome</keyword>
<dbReference type="EnsemblBacteria" id="ABL68200">
    <property type="protein sequence ID" value="ABL68200"/>
    <property type="gene ID" value="Pden_0083"/>
</dbReference>
<sequence>MIRQAPLRGSDPKLSAWLHEQDRLASLVSETETPARTRRHTREAHHLGLNTKRLEQVIQRPFQFMVLTEEIHPGLANSSEVPGNVPHFLPAERVETRLGRMHCKPHSLPMNKVI</sequence>
<organism evidence="1 2">
    <name type="scientific">Paracoccus denitrificans (strain Pd 1222)</name>
    <dbReference type="NCBI Taxonomy" id="318586"/>
    <lineage>
        <taxon>Bacteria</taxon>
        <taxon>Pseudomonadati</taxon>
        <taxon>Pseudomonadota</taxon>
        <taxon>Alphaproteobacteria</taxon>
        <taxon>Rhodobacterales</taxon>
        <taxon>Paracoccaceae</taxon>
        <taxon>Paracoccus</taxon>
    </lineage>
</organism>
<reference evidence="2" key="1">
    <citation type="submission" date="2006-12" db="EMBL/GenBank/DDBJ databases">
        <title>Complete sequence of chromosome 1 of Paracoccus denitrificans PD1222.</title>
        <authorList>
            <person name="Copeland A."/>
            <person name="Lucas S."/>
            <person name="Lapidus A."/>
            <person name="Barry K."/>
            <person name="Detter J.C."/>
            <person name="Glavina del Rio T."/>
            <person name="Hammon N."/>
            <person name="Israni S."/>
            <person name="Dalin E."/>
            <person name="Tice H."/>
            <person name="Pitluck S."/>
            <person name="Munk A.C."/>
            <person name="Brettin T."/>
            <person name="Bruce D."/>
            <person name="Han C."/>
            <person name="Tapia R."/>
            <person name="Gilna P."/>
            <person name="Schmutz J."/>
            <person name="Larimer F."/>
            <person name="Land M."/>
            <person name="Hauser L."/>
            <person name="Kyrpides N."/>
            <person name="Lykidis A."/>
            <person name="Spiro S."/>
            <person name="Richardson D.J."/>
            <person name="Moir J.W.B."/>
            <person name="Ferguson S.J."/>
            <person name="van Spanning R.J.M."/>
            <person name="Richardson P."/>
        </authorList>
    </citation>
    <scope>NUCLEOTIDE SEQUENCE [LARGE SCALE GENOMIC DNA]</scope>
    <source>
        <strain evidence="2">Pd 1222</strain>
    </source>
</reference>
<dbReference type="HOGENOM" id="CLU_2118705_0_0_5"/>